<dbReference type="EMBL" id="SRSF01000017">
    <property type="protein sequence ID" value="THH34571.1"/>
    <property type="molecule type" value="Genomic_DNA"/>
</dbReference>
<evidence type="ECO:0000313" key="2">
    <source>
        <dbReference type="Proteomes" id="UP000308528"/>
    </source>
</evidence>
<evidence type="ECO:0008006" key="3">
    <source>
        <dbReference type="Google" id="ProtNLM"/>
    </source>
</evidence>
<dbReference type="AlphaFoldDB" id="A0A4S4N996"/>
<sequence>MSKKITLAYSSWKDVIKLHIFPVLATLGHKLGYSWKSLGRSFLGKSVLIAQASHISGSFNTKQSEKKLDIYFLSMLGNYTHNIMIDIALAWGLIQRGHNVSMVLDDMCLPITEAKRNGEENRWDIISARGYLFGKRYFDAAGLKVIYLSDVVDKEAEVDVTEFQSIVDASILKHYRVGVISESLPNIESKRDLIKTSVAYTSQLGSYLLSLNPDRIILNHGIYSTWGPPFEILNKHNIPIVTYSKTKRKKTEKFNWNSTADWWDVSEEWERVRGEELTVAQHQKIDKYLASRVKHEDDVLVYNFGEKESKQQTFNRFGLDPLLPVFSLFTNVLWDAASAQREIVFDNPINWVFETIEYFLDKPHIQLIVKIHPAEVVIGTNQPFSELINERFEYIPANIVIIEPQENVNSWSIYEITSMGLVHTTTAGMELPLLGIPCAVVSRTHYRGKGFTIDVNSKEEYFNLLSSYSPKQPDKNKLMALSKRYAHLLFERYQIPFEIFDEITYTDVRSFNFDNIKELFEIPHFEYIIDAIIHKKPFLTDIRIEDKR</sequence>
<keyword evidence="2" id="KW-1185">Reference proteome</keyword>
<dbReference type="Proteomes" id="UP000308528">
    <property type="component" value="Unassembled WGS sequence"/>
</dbReference>
<organism evidence="1 2">
    <name type="scientific">Neolewinella litorea</name>
    <dbReference type="NCBI Taxonomy" id="2562452"/>
    <lineage>
        <taxon>Bacteria</taxon>
        <taxon>Pseudomonadati</taxon>
        <taxon>Bacteroidota</taxon>
        <taxon>Saprospiria</taxon>
        <taxon>Saprospirales</taxon>
        <taxon>Lewinellaceae</taxon>
        <taxon>Neolewinella</taxon>
    </lineage>
</organism>
<proteinExistence type="predicted"/>
<protein>
    <recommendedName>
        <fullName evidence="3">Capsule polysaccharide biosynthesis protein</fullName>
    </recommendedName>
</protein>
<reference evidence="1 2" key="1">
    <citation type="submission" date="2019-04" db="EMBL/GenBank/DDBJ databases">
        <title>Lewinella litorea sp. nov., isolated from a marine sand.</title>
        <authorList>
            <person name="Yoon J.-H."/>
        </authorList>
    </citation>
    <scope>NUCLEOTIDE SEQUENCE [LARGE SCALE GENOMIC DNA]</scope>
    <source>
        <strain evidence="1 2">HSMS-39</strain>
    </source>
</reference>
<name>A0A4S4N996_9BACT</name>
<accession>A0A4S4N996</accession>
<dbReference type="SUPFAM" id="SSF53756">
    <property type="entry name" value="UDP-Glycosyltransferase/glycogen phosphorylase"/>
    <property type="match status" value="1"/>
</dbReference>
<dbReference type="OrthoDB" id="5653355at2"/>
<comment type="caution">
    <text evidence="1">The sequence shown here is derived from an EMBL/GenBank/DDBJ whole genome shotgun (WGS) entry which is preliminary data.</text>
</comment>
<evidence type="ECO:0000313" key="1">
    <source>
        <dbReference type="EMBL" id="THH34571.1"/>
    </source>
</evidence>
<dbReference type="RefSeq" id="WP_136460760.1">
    <property type="nucleotide sequence ID" value="NZ_SRSF01000017.1"/>
</dbReference>
<gene>
    <name evidence="1" type="ORF">E4021_17565</name>
</gene>